<dbReference type="OrthoDB" id="3687473at2759"/>
<reference evidence="3" key="1">
    <citation type="journal article" date="2020" name="Stud. Mycol.">
        <title>101 Dothideomycetes genomes: a test case for predicting lifestyles and emergence of pathogens.</title>
        <authorList>
            <person name="Haridas S."/>
            <person name="Albert R."/>
            <person name="Binder M."/>
            <person name="Bloem J."/>
            <person name="Labutti K."/>
            <person name="Salamov A."/>
            <person name="Andreopoulos B."/>
            <person name="Baker S."/>
            <person name="Barry K."/>
            <person name="Bills G."/>
            <person name="Bluhm B."/>
            <person name="Cannon C."/>
            <person name="Castanera R."/>
            <person name="Culley D."/>
            <person name="Daum C."/>
            <person name="Ezra D."/>
            <person name="Gonzalez J."/>
            <person name="Henrissat B."/>
            <person name="Kuo A."/>
            <person name="Liang C."/>
            <person name="Lipzen A."/>
            <person name="Lutzoni F."/>
            <person name="Magnuson J."/>
            <person name="Mondo S."/>
            <person name="Nolan M."/>
            <person name="Ohm R."/>
            <person name="Pangilinan J."/>
            <person name="Park H.-J."/>
            <person name="Ramirez L."/>
            <person name="Alfaro M."/>
            <person name="Sun H."/>
            <person name="Tritt A."/>
            <person name="Yoshinaga Y."/>
            <person name="Zwiers L.-H."/>
            <person name="Turgeon B."/>
            <person name="Goodwin S."/>
            <person name="Spatafora J."/>
            <person name="Crous P."/>
            <person name="Grigoriev I."/>
        </authorList>
    </citation>
    <scope>NUCLEOTIDE SEQUENCE</scope>
    <source>
        <strain evidence="3">CBS 122367</strain>
    </source>
</reference>
<name>A0A6G1IZU0_9PLEO</name>
<feature type="compositionally biased region" description="Polar residues" evidence="1">
    <location>
        <begin position="85"/>
        <end position="94"/>
    </location>
</feature>
<keyword evidence="4" id="KW-1185">Reference proteome</keyword>
<evidence type="ECO:0000313" key="4">
    <source>
        <dbReference type="Proteomes" id="UP000799291"/>
    </source>
</evidence>
<dbReference type="AlphaFoldDB" id="A0A6G1IZU0"/>
<feature type="region of interest" description="Disordered" evidence="1">
    <location>
        <begin position="1"/>
        <end position="94"/>
    </location>
</feature>
<protein>
    <submittedName>
        <fullName evidence="3">Uncharacterized protein</fullName>
    </submittedName>
</protein>
<accession>A0A6G1IZU0</accession>
<feature type="compositionally biased region" description="Low complexity" evidence="1">
    <location>
        <begin position="12"/>
        <end position="30"/>
    </location>
</feature>
<evidence type="ECO:0000313" key="3">
    <source>
        <dbReference type="EMBL" id="KAF2683648.1"/>
    </source>
</evidence>
<dbReference type="Proteomes" id="UP000799291">
    <property type="component" value="Unassembled WGS sequence"/>
</dbReference>
<feature type="compositionally biased region" description="Basic and acidic residues" evidence="1">
    <location>
        <begin position="47"/>
        <end position="63"/>
    </location>
</feature>
<evidence type="ECO:0000256" key="1">
    <source>
        <dbReference type="SAM" id="MobiDB-lite"/>
    </source>
</evidence>
<keyword evidence="2" id="KW-0812">Transmembrane</keyword>
<keyword evidence="2" id="KW-1133">Transmembrane helix</keyword>
<gene>
    <name evidence="3" type="ORF">K458DRAFT_431876</name>
</gene>
<proteinExistence type="predicted"/>
<organism evidence="3 4">
    <name type="scientific">Lentithecium fluviatile CBS 122367</name>
    <dbReference type="NCBI Taxonomy" id="1168545"/>
    <lineage>
        <taxon>Eukaryota</taxon>
        <taxon>Fungi</taxon>
        <taxon>Dikarya</taxon>
        <taxon>Ascomycota</taxon>
        <taxon>Pezizomycotina</taxon>
        <taxon>Dothideomycetes</taxon>
        <taxon>Pleosporomycetidae</taxon>
        <taxon>Pleosporales</taxon>
        <taxon>Massarineae</taxon>
        <taxon>Lentitheciaceae</taxon>
        <taxon>Lentithecium</taxon>
    </lineage>
</organism>
<feature type="transmembrane region" description="Helical" evidence="2">
    <location>
        <begin position="165"/>
        <end position="190"/>
    </location>
</feature>
<dbReference type="EMBL" id="MU005583">
    <property type="protein sequence ID" value="KAF2683648.1"/>
    <property type="molecule type" value="Genomic_DNA"/>
</dbReference>
<evidence type="ECO:0000256" key="2">
    <source>
        <dbReference type="SAM" id="Phobius"/>
    </source>
</evidence>
<sequence>MENITQEPYQDSPASSRSSTPTPSSRASTAKPLPSLPRQPASQPLEPYRDDPSDSGHDEHDSDSPTIASPSPQRYHRSASDGPPAQTQVFTPYTDNVFDDDDVPLAHLYPYPTEAPPSYYVAVRESYRATLIQHIPSHSISTDADEEAGVDHPQADDVRFTVERVVAAIIVSMMLLLIAALLALFALWSFHASRG</sequence>
<keyword evidence="2" id="KW-0472">Membrane</keyword>